<feature type="compositionally biased region" description="Pro residues" evidence="1">
    <location>
        <begin position="26"/>
        <end position="47"/>
    </location>
</feature>
<dbReference type="Proteomes" id="UP000673691">
    <property type="component" value="Unassembled WGS sequence"/>
</dbReference>
<comment type="caution">
    <text evidence="2">The sequence shown here is derived from an EMBL/GenBank/DDBJ whole genome shotgun (WGS) entry which is preliminary data.</text>
</comment>
<dbReference type="EMBL" id="JAEFCI010012654">
    <property type="protein sequence ID" value="KAG5455873.1"/>
    <property type="molecule type" value="Genomic_DNA"/>
</dbReference>
<accession>A0A8H8DF05</accession>
<evidence type="ECO:0000256" key="1">
    <source>
        <dbReference type="SAM" id="MobiDB-lite"/>
    </source>
</evidence>
<gene>
    <name evidence="2" type="ORF">BJ554DRAFT_4556</name>
</gene>
<feature type="compositionally biased region" description="Basic residues" evidence="1">
    <location>
        <begin position="1"/>
        <end position="18"/>
    </location>
</feature>
<name>A0A8H8DF05_9FUNG</name>
<keyword evidence="3" id="KW-1185">Reference proteome</keyword>
<proteinExistence type="predicted"/>
<protein>
    <submittedName>
        <fullName evidence="2">Uncharacterized protein</fullName>
    </submittedName>
</protein>
<dbReference type="AlphaFoldDB" id="A0A8H8DF05"/>
<evidence type="ECO:0000313" key="2">
    <source>
        <dbReference type="EMBL" id="KAG5455873.1"/>
    </source>
</evidence>
<evidence type="ECO:0000313" key="3">
    <source>
        <dbReference type="Proteomes" id="UP000673691"/>
    </source>
</evidence>
<reference evidence="2 3" key="1">
    <citation type="journal article" name="Sci. Rep.">
        <title>Genome-scale phylogenetic analyses confirm Olpidium as the closest living zoosporic fungus to the non-flagellated, terrestrial fungi.</title>
        <authorList>
            <person name="Chang Y."/>
            <person name="Rochon D."/>
            <person name="Sekimoto S."/>
            <person name="Wang Y."/>
            <person name="Chovatia M."/>
            <person name="Sandor L."/>
            <person name="Salamov A."/>
            <person name="Grigoriev I.V."/>
            <person name="Stajich J.E."/>
            <person name="Spatafora J.W."/>
        </authorList>
    </citation>
    <scope>NUCLEOTIDE SEQUENCE [LARGE SCALE GENOMIC DNA]</scope>
    <source>
        <strain evidence="2">S191</strain>
    </source>
</reference>
<feature type="region of interest" description="Disordered" evidence="1">
    <location>
        <begin position="1"/>
        <end position="84"/>
    </location>
</feature>
<sequence length="143" mass="15742">MRSGPRRHFAREKKKKKFREGTRGPGHPPPHQPPPFFPLPPRSPPAHTPARGARQPTVLKKNPPDGTLGKPADAARPPPRAEEELTALFFRRTLKNKNAPEADNERQDTLLALGPQVRRSAAALRLPHGAEASGAEPQVHVRV</sequence>
<organism evidence="2 3">
    <name type="scientific">Olpidium bornovanus</name>
    <dbReference type="NCBI Taxonomy" id="278681"/>
    <lineage>
        <taxon>Eukaryota</taxon>
        <taxon>Fungi</taxon>
        <taxon>Fungi incertae sedis</taxon>
        <taxon>Olpidiomycota</taxon>
        <taxon>Olpidiomycotina</taxon>
        <taxon>Olpidiomycetes</taxon>
        <taxon>Olpidiales</taxon>
        <taxon>Olpidiaceae</taxon>
        <taxon>Olpidium</taxon>
    </lineage>
</organism>